<dbReference type="Proteomes" id="UP000600774">
    <property type="component" value="Unassembled WGS sequence"/>
</dbReference>
<sequence>MQLPSTDATTYEWDYGDNSGKSTEQNPSYVLTRAEGYDVVLTLVMAKGIQPQKTC</sequence>
<dbReference type="Gene3D" id="2.60.40.10">
    <property type="entry name" value="Immunoglobulins"/>
    <property type="match status" value="1"/>
</dbReference>
<accession>A0A832WA42</accession>
<evidence type="ECO:0000259" key="2">
    <source>
        <dbReference type="PROSITE" id="PS50093"/>
    </source>
</evidence>
<dbReference type="GeneID" id="43446148"/>
<proteinExistence type="predicted"/>
<dbReference type="AlphaFoldDB" id="A0A832WA42"/>
<dbReference type="InterPro" id="IPR035986">
    <property type="entry name" value="PKD_dom_sf"/>
</dbReference>
<dbReference type="PROSITE" id="PS50093">
    <property type="entry name" value="PKD"/>
    <property type="match status" value="1"/>
</dbReference>
<dbReference type="RefSeq" id="WP_157860285.1">
    <property type="nucleotide sequence ID" value="NZ_DUJU01000188.1"/>
</dbReference>
<dbReference type="InterPro" id="IPR000601">
    <property type="entry name" value="PKD_dom"/>
</dbReference>
<evidence type="ECO:0000256" key="1">
    <source>
        <dbReference type="SAM" id="MobiDB-lite"/>
    </source>
</evidence>
<comment type="caution">
    <text evidence="3">The sequence shown here is derived from an EMBL/GenBank/DDBJ whole genome shotgun (WGS) entry which is preliminary data.</text>
</comment>
<name>A0A832WA42_9EURY</name>
<feature type="region of interest" description="Disordered" evidence="1">
    <location>
        <begin position="1"/>
        <end position="27"/>
    </location>
</feature>
<protein>
    <submittedName>
        <fullName evidence="3">PKD domain-containing protein</fullName>
    </submittedName>
</protein>
<dbReference type="EMBL" id="DUJU01000188">
    <property type="protein sequence ID" value="HIH95643.1"/>
    <property type="molecule type" value="Genomic_DNA"/>
</dbReference>
<gene>
    <name evidence="3" type="ORF">HA338_17090</name>
</gene>
<dbReference type="InterPro" id="IPR013783">
    <property type="entry name" value="Ig-like_fold"/>
</dbReference>
<evidence type="ECO:0000313" key="3">
    <source>
        <dbReference type="EMBL" id="HIH95643.1"/>
    </source>
</evidence>
<dbReference type="SUPFAM" id="SSF49299">
    <property type="entry name" value="PKD domain"/>
    <property type="match status" value="1"/>
</dbReference>
<organism evidence="3 4">
    <name type="scientific">Methanosarcina acetivorans</name>
    <dbReference type="NCBI Taxonomy" id="2214"/>
    <lineage>
        <taxon>Archaea</taxon>
        <taxon>Methanobacteriati</taxon>
        <taxon>Methanobacteriota</taxon>
        <taxon>Stenosarchaea group</taxon>
        <taxon>Methanomicrobia</taxon>
        <taxon>Methanosarcinales</taxon>
        <taxon>Methanosarcinaceae</taxon>
        <taxon>Methanosarcina</taxon>
    </lineage>
</organism>
<evidence type="ECO:0000313" key="4">
    <source>
        <dbReference type="Proteomes" id="UP000600774"/>
    </source>
</evidence>
<reference evidence="3" key="1">
    <citation type="journal article" date="2020" name="bioRxiv">
        <title>A rank-normalized archaeal taxonomy based on genome phylogeny resolves widespread incomplete and uneven classifications.</title>
        <authorList>
            <person name="Rinke C."/>
            <person name="Chuvochina M."/>
            <person name="Mussig A.J."/>
            <person name="Chaumeil P.-A."/>
            <person name="Waite D.W."/>
            <person name="Whitman W.B."/>
            <person name="Parks D.H."/>
            <person name="Hugenholtz P."/>
        </authorList>
    </citation>
    <scope>NUCLEOTIDE SEQUENCE</scope>
    <source>
        <strain evidence="3">UBA8876</strain>
    </source>
</reference>
<feature type="domain" description="PKD" evidence="2">
    <location>
        <begin position="1"/>
        <end position="48"/>
    </location>
</feature>
<dbReference type="Pfam" id="PF18911">
    <property type="entry name" value="PKD_4"/>
    <property type="match status" value="1"/>
</dbReference>